<dbReference type="GO" id="GO:0043139">
    <property type="term" value="F:5'-3' DNA helicase activity"/>
    <property type="evidence" value="ECO:0007669"/>
    <property type="project" value="UniProtKB-EC"/>
</dbReference>
<evidence type="ECO:0000256" key="6">
    <source>
        <dbReference type="ARBA" id="ARBA00022840"/>
    </source>
</evidence>
<keyword evidence="6" id="KW-0067">ATP-binding</keyword>
<dbReference type="GO" id="GO:0016787">
    <property type="term" value="F:hydrolase activity"/>
    <property type="evidence" value="ECO:0007669"/>
    <property type="project" value="UniProtKB-KW"/>
</dbReference>
<dbReference type="Gene3D" id="3.40.50.300">
    <property type="entry name" value="P-loop containing nucleotide triphosphate hydrolases"/>
    <property type="match status" value="1"/>
</dbReference>
<reference evidence="12 13" key="1">
    <citation type="submission" date="2020-08" db="EMBL/GenBank/DDBJ databases">
        <title>A Genomic Blueprint of the Chicken Gut Microbiome.</title>
        <authorList>
            <person name="Gilroy R."/>
            <person name="Ravi A."/>
            <person name="Getino M."/>
            <person name="Pursley I."/>
            <person name="Horton D.L."/>
            <person name="Alikhan N.-F."/>
            <person name="Baker D."/>
            <person name="Gharbi K."/>
            <person name="Hall N."/>
            <person name="Watson M."/>
            <person name="Adriaenssens E.M."/>
            <person name="Foster-Nyarko E."/>
            <person name="Jarju S."/>
            <person name="Secka A."/>
            <person name="Antonio M."/>
            <person name="Oren A."/>
            <person name="Chaudhuri R."/>
            <person name="La Ragione R.M."/>
            <person name="Hildebrand F."/>
            <person name="Pallen M.J."/>
        </authorList>
    </citation>
    <scope>NUCLEOTIDE SEQUENCE [LARGE SCALE GENOMIC DNA]</scope>
    <source>
        <strain evidence="12 13">Sa1BUA8</strain>
    </source>
</reference>
<evidence type="ECO:0000256" key="7">
    <source>
        <dbReference type="ARBA" id="ARBA00023125"/>
    </source>
</evidence>
<keyword evidence="2" id="KW-0235">DNA replication</keyword>
<dbReference type="GO" id="GO:0003677">
    <property type="term" value="F:DNA binding"/>
    <property type="evidence" value="ECO:0007669"/>
    <property type="project" value="UniProtKB-KW"/>
</dbReference>
<keyword evidence="13" id="KW-1185">Reference proteome</keyword>
<evidence type="ECO:0000256" key="10">
    <source>
        <dbReference type="ARBA" id="ARBA00048954"/>
    </source>
</evidence>
<dbReference type="PROSITE" id="PS51199">
    <property type="entry name" value="SF4_HELICASE"/>
    <property type="match status" value="1"/>
</dbReference>
<keyword evidence="7" id="KW-0238">DNA-binding</keyword>
<dbReference type="GO" id="GO:0006260">
    <property type="term" value="P:DNA replication"/>
    <property type="evidence" value="ECO:0007669"/>
    <property type="project" value="UniProtKB-KW"/>
</dbReference>
<evidence type="ECO:0000313" key="12">
    <source>
        <dbReference type="EMBL" id="MBE7701229.1"/>
    </source>
</evidence>
<dbReference type="InterPro" id="IPR007694">
    <property type="entry name" value="DNA_helicase_DnaB-like_C"/>
</dbReference>
<comment type="caution">
    <text evidence="12">The sequence shown here is derived from an EMBL/GenBank/DDBJ whole genome shotgun (WGS) entry which is preliminary data.</text>
</comment>
<evidence type="ECO:0000256" key="9">
    <source>
        <dbReference type="ARBA" id="ARBA00044969"/>
    </source>
</evidence>
<evidence type="ECO:0000256" key="4">
    <source>
        <dbReference type="ARBA" id="ARBA00022801"/>
    </source>
</evidence>
<keyword evidence="5" id="KW-0347">Helicase</keyword>
<dbReference type="SUPFAM" id="SSF52540">
    <property type="entry name" value="P-loop containing nucleoside triphosphate hydrolases"/>
    <property type="match status" value="1"/>
</dbReference>
<dbReference type="PANTHER" id="PTHR30153:SF2">
    <property type="entry name" value="REPLICATIVE DNA HELICASE"/>
    <property type="match status" value="1"/>
</dbReference>
<sequence>MSTITEWDQTTSTEAEHGLVGIALHDANIVDEVSIEPADFHDPRCEAVWATIAQLRGQGGHVDPVTVHANLRTGIRGIDLLWLGDLVINAPVAALAEHYARLVVEAATLRRLAATATRIQQMVRDKVPGPDAIEMARAEIDACVRAVATTGFVADHFGDMLDALEEEPDLIPTPWADLNHIIGGWRPGALYVIGARPAAGKTMMSTQAAVEIARAAAVGIARTGGAVALNNLEMSRQEVMFRITAQMAGVHLGRILDRKLTDDDWARITKCAPAISALPLSIDDNPRARPVDVKAHARTVARTGTLGAIIVDYVQLMSAAPGDKRPRQEVVAEFSRDLKILAKELHVPVLALAQLNRESARGAAPVVADLRESGSLEQDADVVLLLHIDPEDETELNVGVGKNRHGPTGTLKLVRRGHLARLDDLAWRAH</sequence>
<keyword evidence="4" id="KW-0378">Hydrolase</keyword>
<evidence type="ECO:0000256" key="2">
    <source>
        <dbReference type="ARBA" id="ARBA00022705"/>
    </source>
</evidence>
<comment type="similarity">
    <text evidence="1">Belongs to the helicase family. DnaB subfamily.</text>
</comment>
<evidence type="ECO:0000256" key="3">
    <source>
        <dbReference type="ARBA" id="ARBA00022741"/>
    </source>
</evidence>
<dbReference type="Pfam" id="PF03796">
    <property type="entry name" value="DnaB_C"/>
    <property type="match status" value="1"/>
</dbReference>
<proteinExistence type="inferred from homology"/>
<evidence type="ECO:0000256" key="5">
    <source>
        <dbReference type="ARBA" id="ARBA00022806"/>
    </source>
</evidence>
<evidence type="ECO:0000256" key="1">
    <source>
        <dbReference type="ARBA" id="ARBA00008428"/>
    </source>
</evidence>
<dbReference type="Proteomes" id="UP000822993">
    <property type="component" value="Unassembled WGS sequence"/>
</dbReference>
<dbReference type="InterPro" id="IPR016136">
    <property type="entry name" value="DNA_helicase_N/primase_C"/>
</dbReference>
<dbReference type="Gene3D" id="1.10.860.10">
    <property type="entry name" value="DNAb Helicase, Chain A"/>
    <property type="match status" value="1"/>
</dbReference>
<dbReference type="SUPFAM" id="SSF48024">
    <property type="entry name" value="N-terminal domain of DnaB helicase"/>
    <property type="match status" value="1"/>
</dbReference>
<protein>
    <recommendedName>
        <fullName evidence="9">DNA 5'-3' helicase</fullName>
        <ecNumber evidence="9">5.6.2.3</ecNumber>
    </recommendedName>
</protein>
<evidence type="ECO:0000313" key="13">
    <source>
        <dbReference type="Proteomes" id="UP000822993"/>
    </source>
</evidence>
<dbReference type="AlphaFoldDB" id="A0A9D5Z0J2"/>
<keyword evidence="3" id="KW-0547">Nucleotide-binding</keyword>
<dbReference type="Pfam" id="PF00772">
    <property type="entry name" value="DnaB"/>
    <property type="match status" value="1"/>
</dbReference>
<organism evidence="12 13">
    <name type="scientific">Oerskovia douganii</name>
    <dbReference type="NCBI Taxonomy" id="2762210"/>
    <lineage>
        <taxon>Bacteria</taxon>
        <taxon>Bacillati</taxon>
        <taxon>Actinomycetota</taxon>
        <taxon>Actinomycetes</taxon>
        <taxon>Micrococcales</taxon>
        <taxon>Cellulomonadaceae</taxon>
        <taxon>Oerskovia</taxon>
    </lineage>
</organism>
<dbReference type="InterPro" id="IPR027417">
    <property type="entry name" value="P-loop_NTPase"/>
</dbReference>
<dbReference type="EMBL" id="JACSPN010000017">
    <property type="protein sequence ID" value="MBE7701229.1"/>
    <property type="molecule type" value="Genomic_DNA"/>
</dbReference>
<dbReference type="RefSeq" id="WP_193720489.1">
    <property type="nucleotide sequence ID" value="NZ_JACSPN010000017.1"/>
</dbReference>
<dbReference type="GO" id="GO:0005829">
    <property type="term" value="C:cytosol"/>
    <property type="evidence" value="ECO:0007669"/>
    <property type="project" value="TreeGrafter"/>
</dbReference>
<dbReference type="EC" id="5.6.2.3" evidence="9"/>
<evidence type="ECO:0000256" key="8">
    <source>
        <dbReference type="ARBA" id="ARBA00023235"/>
    </source>
</evidence>
<feature type="domain" description="SF4 helicase" evidence="11">
    <location>
        <begin position="164"/>
        <end position="429"/>
    </location>
</feature>
<dbReference type="GO" id="GO:0005524">
    <property type="term" value="F:ATP binding"/>
    <property type="evidence" value="ECO:0007669"/>
    <property type="project" value="UniProtKB-KW"/>
</dbReference>
<dbReference type="PANTHER" id="PTHR30153">
    <property type="entry name" value="REPLICATIVE DNA HELICASE DNAB"/>
    <property type="match status" value="1"/>
</dbReference>
<keyword evidence="8" id="KW-0413">Isomerase</keyword>
<evidence type="ECO:0000259" key="11">
    <source>
        <dbReference type="PROSITE" id="PS51199"/>
    </source>
</evidence>
<dbReference type="InterPro" id="IPR007693">
    <property type="entry name" value="DNA_helicase_DnaB-like_N"/>
</dbReference>
<comment type="catalytic activity">
    <reaction evidence="10">
        <text>ATP + H2O = ADP + phosphate + H(+)</text>
        <dbReference type="Rhea" id="RHEA:13065"/>
        <dbReference type="ChEBI" id="CHEBI:15377"/>
        <dbReference type="ChEBI" id="CHEBI:15378"/>
        <dbReference type="ChEBI" id="CHEBI:30616"/>
        <dbReference type="ChEBI" id="CHEBI:43474"/>
        <dbReference type="ChEBI" id="CHEBI:456216"/>
        <dbReference type="EC" id="5.6.2.3"/>
    </reaction>
</comment>
<gene>
    <name evidence="12" type="ORF">H9623_13080</name>
</gene>
<dbReference type="InterPro" id="IPR036185">
    <property type="entry name" value="DNA_heli_DnaB-like_N_sf"/>
</dbReference>
<name>A0A9D5Z0J2_9CELL</name>
<accession>A0A9D5Z0J2</accession>